<evidence type="ECO:0000256" key="2">
    <source>
        <dbReference type="ARBA" id="ARBA00022722"/>
    </source>
</evidence>
<evidence type="ECO:0000259" key="4">
    <source>
        <dbReference type="Pfam" id="PF08774"/>
    </source>
</evidence>
<dbReference type="GO" id="GO:0004518">
    <property type="term" value="F:nuclease activity"/>
    <property type="evidence" value="ECO:0007669"/>
    <property type="project" value="UniProtKB-KW"/>
</dbReference>
<dbReference type="Pfam" id="PF08774">
    <property type="entry name" value="VRR_NUC"/>
    <property type="match status" value="1"/>
</dbReference>
<organism evidence="5 6">
    <name type="scientific">Eubacterium ramulus</name>
    <dbReference type="NCBI Taxonomy" id="39490"/>
    <lineage>
        <taxon>Bacteria</taxon>
        <taxon>Bacillati</taxon>
        <taxon>Bacillota</taxon>
        <taxon>Clostridia</taxon>
        <taxon>Eubacteriales</taxon>
        <taxon>Eubacteriaceae</taxon>
        <taxon>Eubacterium</taxon>
    </lineage>
</organism>
<dbReference type="Proteomes" id="UP000431304">
    <property type="component" value="Unassembled WGS sequence"/>
</dbReference>
<name>A0A844E2V1_EUBRA</name>
<feature type="domain" description="VRR-NUC" evidence="4">
    <location>
        <begin position="44"/>
        <end position="107"/>
    </location>
</feature>
<comment type="caution">
    <text evidence="5">The sequence shown here is derived from an EMBL/GenBank/DDBJ whole genome shotgun (WGS) entry which is preliminary data.</text>
</comment>
<evidence type="ECO:0000313" key="5">
    <source>
        <dbReference type="EMBL" id="MSD16336.1"/>
    </source>
</evidence>
<dbReference type="GO" id="GO:0016788">
    <property type="term" value="F:hydrolase activity, acting on ester bonds"/>
    <property type="evidence" value="ECO:0007669"/>
    <property type="project" value="InterPro"/>
</dbReference>
<dbReference type="Gene3D" id="3.40.1350.10">
    <property type="match status" value="1"/>
</dbReference>
<keyword evidence="2" id="KW-0540">Nuclease</keyword>
<dbReference type="InterPro" id="IPR014883">
    <property type="entry name" value="VRR_NUC"/>
</dbReference>
<evidence type="ECO:0000313" key="6">
    <source>
        <dbReference type="Proteomes" id="UP000431304"/>
    </source>
</evidence>
<evidence type="ECO:0000256" key="1">
    <source>
        <dbReference type="ARBA" id="ARBA00001946"/>
    </source>
</evidence>
<accession>A0A844E2V1</accession>
<evidence type="ECO:0000256" key="3">
    <source>
        <dbReference type="ARBA" id="ARBA00022801"/>
    </source>
</evidence>
<proteinExistence type="predicted"/>
<gene>
    <name evidence="5" type="ORF">GKE72_09720</name>
</gene>
<dbReference type="EMBL" id="WKRA01000014">
    <property type="protein sequence ID" value="MSD16336.1"/>
    <property type="molecule type" value="Genomic_DNA"/>
</dbReference>
<protein>
    <recommendedName>
        <fullName evidence="4">VRR-NUC domain-containing protein</fullName>
    </recommendedName>
</protein>
<dbReference type="InterPro" id="IPR011856">
    <property type="entry name" value="tRNA_endonuc-like_dom_sf"/>
</dbReference>
<keyword evidence="3" id="KW-0378">Hydrolase</keyword>
<sequence>MERRESEAQAQAAVFDWARWEQSQTPVLKAMYHAANEGKRSVRAGADLKRQGMKPGVSDICLPYAAGGYNNLYVELKVGSNKATEEQLIFIDTINRIGGRAIIAYGSDAAIEVIKAYLDGALESLDIKSDTYPAEKAKLTDRVNAKRFIGFCGKDCRTCDNMGCLGKKE</sequence>
<dbReference type="AlphaFoldDB" id="A0A844E2V1"/>
<dbReference type="RefSeq" id="WP_154314721.1">
    <property type="nucleotide sequence ID" value="NZ_WKRA01000014.1"/>
</dbReference>
<reference evidence="5 6" key="1">
    <citation type="journal article" date="2019" name="Nat. Med.">
        <title>A library of human gut bacterial isolates paired with longitudinal multiomics data enables mechanistic microbiome research.</title>
        <authorList>
            <person name="Poyet M."/>
            <person name="Groussin M."/>
            <person name="Gibbons S.M."/>
            <person name="Avila-Pacheco J."/>
            <person name="Jiang X."/>
            <person name="Kearney S.M."/>
            <person name="Perrotta A.R."/>
            <person name="Berdy B."/>
            <person name="Zhao S."/>
            <person name="Lieberman T.D."/>
            <person name="Swanson P.K."/>
            <person name="Smith M."/>
            <person name="Roesemann S."/>
            <person name="Alexander J.E."/>
            <person name="Rich S.A."/>
            <person name="Livny J."/>
            <person name="Vlamakis H."/>
            <person name="Clish C."/>
            <person name="Bullock K."/>
            <person name="Deik A."/>
            <person name="Scott J."/>
            <person name="Pierce K.A."/>
            <person name="Xavier R.J."/>
            <person name="Alm E.J."/>
        </authorList>
    </citation>
    <scope>NUCLEOTIDE SEQUENCE [LARGE SCALE GENOMIC DNA]</scope>
    <source>
        <strain evidence="5 6">BIOML-A3</strain>
    </source>
</reference>
<dbReference type="GO" id="GO:0003676">
    <property type="term" value="F:nucleic acid binding"/>
    <property type="evidence" value="ECO:0007669"/>
    <property type="project" value="InterPro"/>
</dbReference>
<comment type="cofactor">
    <cofactor evidence="1">
        <name>Mg(2+)</name>
        <dbReference type="ChEBI" id="CHEBI:18420"/>
    </cofactor>
</comment>